<organism evidence="1 2">
    <name type="scientific">Rotaria socialis</name>
    <dbReference type="NCBI Taxonomy" id="392032"/>
    <lineage>
        <taxon>Eukaryota</taxon>
        <taxon>Metazoa</taxon>
        <taxon>Spiralia</taxon>
        <taxon>Gnathifera</taxon>
        <taxon>Rotifera</taxon>
        <taxon>Eurotatoria</taxon>
        <taxon>Bdelloidea</taxon>
        <taxon>Philodinida</taxon>
        <taxon>Philodinidae</taxon>
        <taxon>Rotaria</taxon>
    </lineage>
</organism>
<name>A0A822AFG5_9BILA</name>
<comment type="caution">
    <text evidence="1">The sequence shown here is derived from an EMBL/GenBank/DDBJ whole genome shotgun (WGS) entry which is preliminary data.</text>
</comment>
<feature type="non-terminal residue" evidence="1">
    <location>
        <position position="70"/>
    </location>
</feature>
<evidence type="ECO:0000313" key="2">
    <source>
        <dbReference type="Proteomes" id="UP000663848"/>
    </source>
</evidence>
<protein>
    <submittedName>
        <fullName evidence="1">Uncharacterized protein</fullName>
    </submittedName>
</protein>
<sequence>EYASGNIDSQHDETHKVHTYRKIRFNPNPGTHGWIASADKVGLFLLFRLSTSDSPLSEKLTQRLQRVQVV</sequence>
<proteinExistence type="predicted"/>
<accession>A0A822AFG5</accession>
<gene>
    <name evidence="1" type="ORF">QYT958_LOCUS37934</name>
</gene>
<dbReference type="AlphaFoldDB" id="A0A822AFG5"/>
<dbReference type="EMBL" id="CAJOBR010032429">
    <property type="protein sequence ID" value="CAF4999184.1"/>
    <property type="molecule type" value="Genomic_DNA"/>
</dbReference>
<reference evidence="1" key="1">
    <citation type="submission" date="2021-02" db="EMBL/GenBank/DDBJ databases">
        <authorList>
            <person name="Nowell W R."/>
        </authorList>
    </citation>
    <scope>NUCLEOTIDE SEQUENCE</scope>
</reference>
<evidence type="ECO:0000313" key="1">
    <source>
        <dbReference type="EMBL" id="CAF4999184.1"/>
    </source>
</evidence>
<dbReference type="Proteomes" id="UP000663848">
    <property type="component" value="Unassembled WGS sequence"/>
</dbReference>